<proteinExistence type="predicted"/>
<feature type="region of interest" description="Disordered" evidence="1">
    <location>
        <begin position="118"/>
        <end position="158"/>
    </location>
</feature>
<dbReference type="PANTHER" id="PTHR34482:SF36">
    <property type="entry name" value="RETROTRANSPOSON GAG DOMAIN-CONTAINING PROTEIN"/>
    <property type="match status" value="1"/>
</dbReference>
<protein>
    <submittedName>
        <fullName evidence="3">Uncharacterized protein</fullName>
    </submittedName>
</protein>
<feature type="compositionally biased region" description="Low complexity" evidence="1">
    <location>
        <begin position="118"/>
        <end position="132"/>
    </location>
</feature>
<keyword evidence="2" id="KW-1185">Reference proteome</keyword>
<sequence length="192" mass="21308">MVETDYKRCVRFEDGLRDSLRVMIAPQRERVLLELVEKKKITEEVKHAERLNQEKKGRPRARARVNGPVRAGYPVVNPGVPPYADCGKGHVGECWKMTGTCLACGSMEHRIKSCPRRPGQVPVVGRGGVQLRPRGRGQARGSNGNRRGRGAPGRDAGHAEARQPTLFYATHHQDDGDAPDVITGMFFIHELP</sequence>
<dbReference type="PANTHER" id="PTHR34482">
    <property type="entry name" value="DNA DAMAGE-INDUCIBLE PROTEIN 1-LIKE"/>
    <property type="match status" value="1"/>
</dbReference>
<organism evidence="2 3">
    <name type="scientific">Gossypium hirsutum</name>
    <name type="common">Upland cotton</name>
    <name type="synonym">Gossypium mexicanum</name>
    <dbReference type="NCBI Taxonomy" id="3635"/>
    <lineage>
        <taxon>Eukaryota</taxon>
        <taxon>Viridiplantae</taxon>
        <taxon>Streptophyta</taxon>
        <taxon>Embryophyta</taxon>
        <taxon>Tracheophyta</taxon>
        <taxon>Spermatophyta</taxon>
        <taxon>Magnoliopsida</taxon>
        <taxon>eudicotyledons</taxon>
        <taxon>Gunneridae</taxon>
        <taxon>Pentapetalae</taxon>
        <taxon>rosids</taxon>
        <taxon>malvids</taxon>
        <taxon>Malvales</taxon>
        <taxon>Malvaceae</taxon>
        <taxon>Malvoideae</taxon>
        <taxon>Gossypium</taxon>
    </lineage>
</organism>
<name>A0ABM2YVG3_GOSHI</name>
<dbReference type="RefSeq" id="XP_040934479.1">
    <property type="nucleotide sequence ID" value="XM_041078545.1"/>
</dbReference>
<evidence type="ECO:0000313" key="3">
    <source>
        <dbReference type="RefSeq" id="XP_040934479.1"/>
    </source>
</evidence>
<evidence type="ECO:0000313" key="2">
    <source>
        <dbReference type="Proteomes" id="UP000818029"/>
    </source>
</evidence>
<evidence type="ECO:0000256" key="1">
    <source>
        <dbReference type="SAM" id="MobiDB-lite"/>
    </source>
</evidence>
<reference evidence="3" key="2">
    <citation type="submission" date="2025-08" db="UniProtKB">
        <authorList>
            <consortium name="RefSeq"/>
        </authorList>
    </citation>
    <scope>IDENTIFICATION</scope>
</reference>
<gene>
    <name evidence="3" type="primary">LOC121208017</name>
</gene>
<accession>A0ABM2YVG3</accession>
<reference evidence="2" key="1">
    <citation type="journal article" date="2020" name="Nat. Genet.">
        <title>Genomic diversifications of five Gossypium allopolyploid species and their impact on cotton improvement.</title>
        <authorList>
            <person name="Chen Z.J."/>
            <person name="Sreedasyam A."/>
            <person name="Ando A."/>
            <person name="Song Q."/>
            <person name="De Santiago L.M."/>
            <person name="Hulse-Kemp A.M."/>
            <person name="Ding M."/>
            <person name="Ye W."/>
            <person name="Kirkbride R.C."/>
            <person name="Jenkins J."/>
            <person name="Plott C."/>
            <person name="Lovell J."/>
            <person name="Lin Y.M."/>
            <person name="Vaughn R."/>
            <person name="Liu B."/>
            <person name="Simpson S."/>
            <person name="Scheffler B.E."/>
            <person name="Wen L."/>
            <person name="Saski C.A."/>
            <person name="Grover C.E."/>
            <person name="Hu G."/>
            <person name="Conover J.L."/>
            <person name="Carlson J.W."/>
            <person name="Shu S."/>
            <person name="Boston L.B."/>
            <person name="Williams M."/>
            <person name="Peterson D.G."/>
            <person name="McGee K."/>
            <person name="Jones D.C."/>
            <person name="Wendel J.F."/>
            <person name="Stelly D.M."/>
            <person name="Grimwood J."/>
            <person name="Schmutz J."/>
        </authorList>
    </citation>
    <scope>NUCLEOTIDE SEQUENCE [LARGE SCALE GENOMIC DNA]</scope>
    <source>
        <strain evidence="2">cv. TM-1</strain>
    </source>
</reference>
<dbReference type="GeneID" id="121208017"/>
<dbReference type="Proteomes" id="UP000818029">
    <property type="component" value="Chromosome A10"/>
</dbReference>